<proteinExistence type="predicted"/>
<accession>A0A0S2TEU1</accession>
<feature type="signal peptide" evidence="1">
    <location>
        <begin position="1"/>
        <end position="22"/>
    </location>
</feature>
<evidence type="ECO:0008006" key="4">
    <source>
        <dbReference type="Google" id="ProtNLM"/>
    </source>
</evidence>
<dbReference type="AlphaFoldDB" id="A0A0S2TEU1"/>
<dbReference type="InterPro" id="IPR036182">
    <property type="entry name" value="PCuAC_sf"/>
</dbReference>
<organism evidence="2 3">
    <name type="scientific">Candidatus Tenderia electrophaga</name>
    <dbReference type="NCBI Taxonomy" id="1748243"/>
    <lineage>
        <taxon>Bacteria</taxon>
        <taxon>Pseudomonadati</taxon>
        <taxon>Pseudomonadota</taxon>
        <taxon>Gammaproteobacteria</taxon>
        <taxon>Candidatus Tenderiales</taxon>
        <taxon>Candidatus Tenderiaceae</taxon>
        <taxon>Candidatus Tenderia</taxon>
    </lineage>
</organism>
<dbReference type="SUPFAM" id="SSF110087">
    <property type="entry name" value="DR1885-like metal-binding protein"/>
    <property type="match status" value="1"/>
</dbReference>
<keyword evidence="1" id="KW-0732">Signal</keyword>
<dbReference type="KEGG" id="tee:Tel_11250"/>
<dbReference type="InterPro" id="IPR058248">
    <property type="entry name" value="Lxx211020-like"/>
</dbReference>
<sequence length="157" mass="17367">MKYLLIILGMLLGTLPITFVHADDVEAMAVQVTHAYVNSMPPVVKVTAGFFELRNSGSATITLTGISSPQAEKVELHRSAGVDGRMTMRQLISLDIAPGEKIKLEPGGMHLMLWGLDRSLRPGNFVRLTLHFSNGQRKIFPAELRDVRDESSRHHGH</sequence>
<evidence type="ECO:0000256" key="1">
    <source>
        <dbReference type="SAM" id="SignalP"/>
    </source>
</evidence>
<keyword evidence="3" id="KW-1185">Reference proteome</keyword>
<gene>
    <name evidence="2" type="ORF">Tel_11250</name>
</gene>
<dbReference type="STRING" id="1748243.Tel_11250"/>
<name>A0A0S2TEU1_9GAMM</name>
<evidence type="ECO:0000313" key="2">
    <source>
        <dbReference type="EMBL" id="ALP53664.1"/>
    </source>
</evidence>
<dbReference type="InterPro" id="IPR007410">
    <property type="entry name" value="LpqE-like"/>
</dbReference>
<dbReference type="EMBL" id="CP013099">
    <property type="protein sequence ID" value="ALP53664.1"/>
    <property type="molecule type" value="Genomic_DNA"/>
</dbReference>
<dbReference type="Pfam" id="PF04314">
    <property type="entry name" value="PCuAC"/>
    <property type="match status" value="1"/>
</dbReference>
<reference evidence="2" key="1">
    <citation type="submission" date="2015-10" db="EMBL/GenBank/DDBJ databases">
        <title>Description of Candidatus Tenderia electrophaga gen. nov, sp. nov., an Uncultivated Electroautotroph from a Biocathode Enrichment.</title>
        <authorList>
            <person name="Eddie B.J."/>
            <person name="Malanoski A.P."/>
            <person name="Wang Z."/>
            <person name="Hall R.J."/>
            <person name="Oh S.D."/>
            <person name="Heiner C."/>
            <person name="Lin B."/>
            <person name="Strycharz-Glaven S.M."/>
        </authorList>
    </citation>
    <scope>NUCLEOTIDE SEQUENCE [LARGE SCALE GENOMIC DNA]</scope>
    <source>
        <strain evidence="2">NRL1</strain>
    </source>
</reference>
<dbReference type="PANTHER" id="PTHR36302">
    <property type="entry name" value="BLR7088 PROTEIN"/>
    <property type="match status" value="1"/>
</dbReference>
<dbReference type="PANTHER" id="PTHR36302:SF1">
    <property type="entry name" value="COPPER CHAPERONE PCU(A)C"/>
    <property type="match status" value="1"/>
</dbReference>
<evidence type="ECO:0000313" key="3">
    <source>
        <dbReference type="Proteomes" id="UP000055136"/>
    </source>
</evidence>
<feature type="chain" id="PRO_5006604933" description="Copper chaperone PCu(A)C" evidence="1">
    <location>
        <begin position="23"/>
        <end position="157"/>
    </location>
</feature>
<dbReference type="Proteomes" id="UP000055136">
    <property type="component" value="Chromosome"/>
</dbReference>
<protein>
    <recommendedName>
        <fullName evidence="4">Copper chaperone PCu(A)C</fullName>
    </recommendedName>
</protein>
<dbReference type="Gene3D" id="2.60.40.1890">
    <property type="entry name" value="PCu(A)C copper chaperone"/>
    <property type="match status" value="1"/>
</dbReference>